<name>A0ABU0BN55_9HYPH</name>
<reference evidence="1 2" key="1">
    <citation type="submission" date="2023-07" db="EMBL/GenBank/DDBJ databases">
        <title>Genomic Encyclopedia of Type Strains, Phase IV (KMG-IV): sequencing the most valuable type-strain genomes for metagenomic binning, comparative biology and taxonomic classification.</title>
        <authorList>
            <person name="Goeker M."/>
        </authorList>
    </citation>
    <scope>NUCLEOTIDE SEQUENCE [LARGE SCALE GENOMIC DNA]</scope>
    <source>
        <strain evidence="1 2">DSM 1112</strain>
    </source>
</reference>
<evidence type="ECO:0000313" key="2">
    <source>
        <dbReference type="Proteomes" id="UP001230207"/>
    </source>
</evidence>
<dbReference type="Proteomes" id="UP001230207">
    <property type="component" value="Unassembled WGS sequence"/>
</dbReference>
<dbReference type="EMBL" id="JAUSVF010000001">
    <property type="protein sequence ID" value="MDQ0319684.1"/>
    <property type="molecule type" value="Genomic_DNA"/>
</dbReference>
<keyword evidence="2" id="KW-1185">Reference proteome</keyword>
<evidence type="ECO:0000313" key="1">
    <source>
        <dbReference type="EMBL" id="MDQ0319684.1"/>
    </source>
</evidence>
<gene>
    <name evidence="1" type="ORF">QO002_001822</name>
</gene>
<proteinExistence type="predicted"/>
<dbReference type="RefSeq" id="WP_307228777.1">
    <property type="nucleotide sequence ID" value="NZ_JAUSVF010000001.1"/>
</dbReference>
<comment type="caution">
    <text evidence="1">The sequence shown here is derived from an EMBL/GenBank/DDBJ whole genome shotgun (WGS) entry which is preliminary data.</text>
</comment>
<organism evidence="1 2">
    <name type="scientific">Pararhizobium capsulatum DSM 1112</name>
    <dbReference type="NCBI Taxonomy" id="1121113"/>
    <lineage>
        <taxon>Bacteria</taxon>
        <taxon>Pseudomonadati</taxon>
        <taxon>Pseudomonadota</taxon>
        <taxon>Alphaproteobacteria</taxon>
        <taxon>Hyphomicrobiales</taxon>
        <taxon>Rhizobiaceae</taxon>
        <taxon>Rhizobium/Agrobacterium group</taxon>
        <taxon>Pararhizobium</taxon>
    </lineage>
</organism>
<sequence>MNEKKSDNAQWLLTFLHSAVTDKLCTKISCTTCGARKFRVRLAAETQEAFARYDRKEIQRKALQFDRGGDSDIVFMLTESFAQVSPPKSDQLRMRDAAMLLLFDLDRIFLHGGDQFLLDEMLGKSWAGDVLAAMRARYEIDEQRRRDQALRANPKFVQAERERKKAERNKLHLARVARKEERLRKWLDSNAKKEALLPTSTLIDEKSEGSY</sequence>
<protein>
    <submittedName>
        <fullName evidence="1">DNA polymerase III delta prime subunit</fullName>
    </submittedName>
</protein>
<accession>A0ABU0BN55</accession>